<dbReference type="EMBL" id="KC631634">
    <property type="protein sequence ID" value="AGL10883.1"/>
    <property type="molecule type" value="Genomic_DNA"/>
</dbReference>
<keyword evidence="1" id="KW-0150">Chloroplast</keyword>
<dbReference type="Gene3D" id="3.40.50.300">
    <property type="entry name" value="P-loop containing nucleotide triphosphate hydrolases"/>
    <property type="match status" value="1"/>
</dbReference>
<dbReference type="GeneID" id="18667171"/>
<sequence>MISTDTDTTNLEQIRPVFPFTAIVGQDEMKLALILNVIDPKIGGVMIMGDRGTGKSTTVRALVDLLPEIESIEDDPFNSDPHDLELMSKEVREKIQKKESLSIIKKKFRW</sequence>
<dbReference type="PANTHER" id="PTHR32039">
    <property type="entry name" value="MAGNESIUM-CHELATASE SUBUNIT CHLI"/>
    <property type="match status" value="1"/>
</dbReference>
<protein>
    <submittedName>
        <fullName evidence="1">Mg-protoporyphyrin IX chelatase</fullName>
    </submittedName>
</protein>
<accession>A0A023HHQ3</accession>
<dbReference type="InterPro" id="IPR045006">
    <property type="entry name" value="CHLI-like"/>
</dbReference>
<dbReference type="InterPro" id="IPR027417">
    <property type="entry name" value="P-loop_NTPase"/>
</dbReference>
<organism evidence="1">
    <name type="scientific">Auxenochlorella protothecoides</name>
    <name type="common">Green microalga</name>
    <name type="synonym">Chlorella protothecoides</name>
    <dbReference type="NCBI Taxonomy" id="3075"/>
    <lineage>
        <taxon>Eukaryota</taxon>
        <taxon>Viridiplantae</taxon>
        <taxon>Chlorophyta</taxon>
        <taxon>core chlorophytes</taxon>
        <taxon>Trebouxiophyceae</taxon>
        <taxon>Chlorellales</taxon>
        <taxon>Chlorellaceae</taxon>
        <taxon>Auxenochlorella</taxon>
    </lineage>
</organism>
<reference evidence="1" key="1">
    <citation type="submission" date="2013-02" db="EMBL/GenBank/DDBJ databases">
        <title>Chloroplast Sequencing of Green Alga Chlorella protothecoides and Comparative Analyses with C. variabilis and C. vulgaris.</title>
        <authorList>
            <person name="Park S.-H."/>
            <person name="Starkenburg S."/>
            <person name="Kyndt J."/>
            <person name="Angelova A."/>
            <person name="Chertkov O."/>
            <person name="Shen X."/>
            <person name="Brown J.K."/>
        </authorList>
    </citation>
    <scope>NUCLEOTIDE SEQUENCE</scope>
</reference>
<geneLocation type="chloroplast" evidence="1"/>
<dbReference type="RefSeq" id="YP_009019350.1">
    <property type="nucleotide sequence ID" value="NC_023775.1"/>
</dbReference>
<gene>
    <name evidence="1" type="primary">chlI</name>
</gene>
<dbReference type="SUPFAM" id="SSF52540">
    <property type="entry name" value="P-loop containing nucleoside triphosphate hydrolases"/>
    <property type="match status" value="1"/>
</dbReference>
<keyword evidence="1" id="KW-0934">Plastid</keyword>
<proteinExistence type="predicted"/>
<evidence type="ECO:0000313" key="1">
    <source>
        <dbReference type="EMBL" id="AGL10883.1"/>
    </source>
</evidence>
<dbReference type="PANTHER" id="PTHR32039:SF9">
    <property type="entry name" value="MAGNESIUM-CHELATASE SUBUNIT CHLI-2, CHLOROPLASTIC"/>
    <property type="match status" value="1"/>
</dbReference>
<dbReference type="KEGG" id="apro:CP73_p040"/>
<name>A0A023HHQ3_AUXPR</name>
<dbReference type="AlphaFoldDB" id="A0A023HHQ3"/>